<evidence type="ECO:0000256" key="1">
    <source>
        <dbReference type="SAM" id="MobiDB-lite"/>
    </source>
</evidence>
<reference evidence="2 3" key="1">
    <citation type="submission" date="2024-02" db="EMBL/GenBank/DDBJ databases">
        <title>High-quality chromosome-scale genome assembly of Pensacola bahiagrass (Paspalum notatum Flugge var. saurae).</title>
        <authorList>
            <person name="Vega J.M."/>
            <person name="Podio M."/>
            <person name="Orjuela J."/>
            <person name="Siena L.A."/>
            <person name="Pessino S.C."/>
            <person name="Combes M.C."/>
            <person name="Mariac C."/>
            <person name="Albertini E."/>
            <person name="Pupilli F."/>
            <person name="Ortiz J.P.A."/>
            <person name="Leblanc O."/>
        </authorList>
    </citation>
    <scope>NUCLEOTIDE SEQUENCE [LARGE SCALE GENOMIC DNA]</scope>
    <source>
        <strain evidence="2">R1</strain>
        <tissue evidence="2">Leaf</tissue>
    </source>
</reference>
<feature type="region of interest" description="Disordered" evidence="1">
    <location>
        <begin position="39"/>
        <end position="58"/>
    </location>
</feature>
<keyword evidence="3" id="KW-1185">Reference proteome</keyword>
<feature type="compositionally biased region" description="Pro residues" evidence="1">
    <location>
        <begin position="79"/>
        <end position="90"/>
    </location>
</feature>
<feature type="compositionally biased region" description="Low complexity" evidence="1">
    <location>
        <begin position="91"/>
        <end position="101"/>
    </location>
</feature>
<sequence length="226" mass="23830">MGDGDRVPDHPSTPSCAQPQKRVCAEENDGRQFLHARWLLRASSSPSPPPHPPPRPRHRRLLSLIVCRRRALLRASASPSPPLRPPPGPHPTTGASSTSSRRLLSLLLPPAAPAPSRSASFPSTRRLLSLLLSPAAPAPPSRSASSAADKSVVRRLLAAKVARAVATGVAGAPDGLLASTALSSSPIDDTKQTTKKGHLQEVTSIFTMLSIQFSKRGCFGVGEAMH</sequence>
<protein>
    <submittedName>
        <fullName evidence="2">Uncharacterized protein</fullName>
    </submittedName>
</protein>
<organism evidence="2 3">
    <name type="scientific">Paspalum notatum var. saurae</name>
    <dbReference type="NCBI Taxonomy" id="547442"/>
    <lineage>
        <taxon>Eukaryota</taxon>
        <taxon>Viridiplantae</taxon>
        <taxon>Streptophyta</taxon>
        <taxon>Embryophyta</taxon>
        <taxon>Tracheophyta</taxon>
        <taxon>Spermatophyta</taxon>
        <taxon>Magnoliopsida</taxon>
        <taxon>Liliopsida</taxon>
        <taxon>Poales</taxon>
        <taxon>Poaceae</taxon>
        <taxon>PACMAD clade</taxon>
        <taxon>Panicoideae</taxon>
        <taxon>Andropogonodae</taxon>
        <taxon>Paspaleae</taxon>
        <taxon>Paspalinae</taxon>
        <taxon>Paspalum</taxon>
    </lineage>
</organism>
<accession>A0AAQ3WKF7</accession>
<feature type="region of interest" description="Disordered" evidence="1">
    <location>
        <begin position="75"/>
        <end position="101"/>
    </location>
</feature>
<gene>
    <name evidence="2" type="ORF">U9M48_014404</name>
</gene>
<evidence type="ECO:0000313" key="2">
    <source>
        <dbReference type="EMBL" id="WVZ64962.1"/>
    </source>
</evidence>
<dbReference type="EMBL" id="CP144747">
    <property type="protein sequence ID" value="WVZ64962.1"/>
    <property type="molecule type" value="Genomic_DNA"/>
</dbReference>
<evidence type="ECO:0000313" key="3">
    <source>
        <dbReference type="Proteomes" id="UP001341281"/>
    </source>
</evidence>
<dbReference type="Proteomes" id="UP001341281">
    <property type="component" value="Chromosome 03"/>
</dbReference>
<proteinExistence type="predicted"/>
<name>A0AAQ3WKF7_PASNO</name>
<feature type="region of interest" description="Disordered" evidence="1">
    <location>
        <begin position="1"/>
        <end position="25"/>
    </location>
</feature>
<dbReference type="AlphaFoldDB" id="A0AAQ3WKF7"/>